<organism evidence="3">
    <name type="scientific">Cladocopium goreaui</name>
    <dbReference type="NCBI Taxonomy" id="2562237"/>
    <lineage>
        <taxon>Eukaryota</taxon>
        <taxon>Sar</taxon>
        <taxon>Alveolata</taxon>
        <taxon>Dinophyceae</taxon>
        <taxon>Suessiales</taxon>
        <taxon>Symbiodiniaceae</taxon>
        <taxon>Cladocopium</taxon>
    </lineage>
</organism>
<evidence type="ECO:0000256" key="1">
    <source>
        <dbReference type="SAM" id="Coils"/>
    </source>
</evidence>
<dbReference type="Proteomes" id="UP001152797">
    <property type="component" value="Unassembled WGS sequence"/>
</dbReference>
<sequence length="872" mass="96335">MWLWNGGDSEEPTDEEDFSEANAKLQGKEGGARGTNGARGALHFQISDDGAAPRAAELELDAMYDFSYFSQPHAAAAEDHSHLPSRDVVFTKLQEQQQAMEKHMEAQEKKLSSASKALKRSRAQANTDRIRSRFNVERLRQAMTGSSLFAGALLLALVRQSSATWQRLEQLERLDGNETCSMEDASLLNIGTSRAHNGRSGSKCQYCLCLAPDPVKCGKKMIKNAEKCGKEFIPDEKECGKKWVTDTKTCGSDVVTSAEKCGKKKVTSIKECGESLKKKCHTRRRRRALVDADVTCKVLSVAKTCLRPKTCSVPKSCWKVNSCWVPKSCLQTLTCWLPVDFSTCADLILQELPKHLQPLWSKYVKASCSSLSECAKKVTNGIKSVAEDAWHWMEKKFGNDFDNMADRIIGGVDSFKNMWHKLNIKDAVMPVMGELLDWRRKVEHAIDKASHGPIKLANMEDGRLCPAGLGDKQIFGVFPTDCGLFEEFAKLLDPLGTVVTDVADLLKNKRVKIYGGFLEKVKECLSLSGPWKWKGVSVPHPFFKMGHFDMCLSKSNVDALDVVLNLLYKGVKEIKDLFETITKKVSDWVSQKLLSKLGFPTIEQQNSLPLVLTQRAPCAKGTKDWSIKVKFSGKYKFQVNNAGGGGALKWSFGLGAGVVFGCKDETYRTYPFVDVSHPVAFMFTFKIGKTHKTDFTAEGSLSLGLKVYSMKFSSIDSGIKGGLSLSLKAGAKNLPKPWPCPTKVKCSLKKKFSLLKVPSGELIDFTDTDDILDMLVYTQEVEVAAKWEDVTSWFSKKPDPIPDGIPDPQAGSELVMGALRHIATSNISLPSKLELNSSDTPEPPKPPIPEAEFAVGVDASWSICVGPNWLCS</sequence>
<comment type="caution">
    <text evidence="3">The sequence shown here is derived from an EMBL/GenBank/DDBJ whole genome shotgun (WGS) entry which is preliminary data.</text>
</comment>
<evidence type="ECO:0000313" key="3">
    <source>
        <dbReference type="EMBL" id="CAI3993216.1"/>
    </source>
</evidence>
<dbReference type="EMBL" id="CAMXCT020001802">
    <property type="protein sequence ID" value="CAL1146591.1"/>
    <property type="molecule type" value="Genomic_DNA"/>
</dbReference>
<evidence type="ECO:0000256" key="2">
    <source>
        <dbReference type="SAM" id="MobiDB-lite"/>
    </source>
</evidence>
<dbReference type="EMBL" id="CAMXCT030001802">
    <property type="protein sequence ID" value="CAL4780528.1"/>
    <property type="molecule type" value="Genomic_DNA"/>
</dbReference>
<proteinExistence type="predicted"/>
<reference evidence="3" key="1">
    <citation type="submission" date="2022-10" db="EMBL/GenBank/DDBJ databases">
        <authorList>
            <person name="Chen Y."/>
            <person name="Dougan E. K."/>
            <person name="Chan C."/>
            <person name="Rhodes N."/>
            <person name="Thang M."/>
        </authorList>
    </citation>
    <scope>NUCLEOTIDE SEQUENCE</scope>
</reference>
<accession>A0A9P1FYV6</accession>
<reference evidence="4" key="2">
    <citation type="submission" date="2024-04" db="EMBL/GenBank/DDBJ databases">
        <authorList>
            <person name="Chen Y."/>
            <person name="Shah S."/>
            <person name="Dougan E. K."/>
            <person name="Thang M."/>
            <person name="Chan C."/>
        </authorList>
    </citation>
    <scope>NUCLEOTIDE SEQUENCE [LARGE SCALE GENOMIC DNA]</scope>
</reference>
<gene>
    <name evidence="3" type="ORF">C1SCF055_LOCUS19986</name>
</gene>
<protein>
    <submittedName>
        <fullName evidence="3">Uncharacterized protein</fullName>
    </submittedName>
</protein>
<keyword evidence="5" id="KW-1185">Reference proteome</keyword>
<dbReference type="AlphaFoldDB" id="A0A9P1FYV6"/>
<evidence type="ECO:0000313" key="5">
    <source>
        <dbReference type="Proteomes" id="UP001152797"/>
    </source>
</evidence>
<feature type="compositionally biased region" description="Acidic residues" evidence="2">
    <location>
        <begin position="8"/>
        <end position="19"/>
    </location>
</feature>
<dbReference type="OrthoDB" id="423304at2759"/>
<dbReference type="EMBL" id="CAMXCT010001802">
    <property type="protein sequence ID" value="CAI3993216.1"/>
    <property type="molecule type" value="Genomic_DNA"/>
</dbReference>
<feature type="region of interest" description="Disordered" evidence="2">
    <location>
        <begin position="1"/>
        <end position="37"/>
    </location>
</feature>
<feature type="coiled-coil region" evidence="1">
    <location>
        <begin position="90"/>
        <end position="124"/>
    </location>
</feature>
<name>A0A9P1FYV6_9DINO</name>
<evidence type="ECO:0000313" key="4">
    <source>
        <dbReference type="EMBL" id="CAL1146591.1"/>
    </source>
</evidence>
<keyword evidence="1" id="KW-0175">Coiled coil</keyword>